<dbReference type="HOGENOM" id="CLU_2703742_0_0_12"/>
<dbReference type="EMBL" id="AE017226">
    <property type="protein sequence ID" value="AAS12181.1"/>
    <property type="molecule type" value="Genomic_DNA"/>
</dbReference>
<reference evidence="1 2" key="1">
    <citation type="journal article" date="2004" name="Proc. Natl. Acad. Sci. U.S.A.">
        <title>Comparison of the genome of the oral pathogen Treponema denticola with other spirochete genomes.</title>
        <authorList>
            <person name="Seshadri R."/>
            <person name="Myers G.S."/>
            <person name="Tettelin H."/>
            <person name="Eisen J.A."/>
            <person name="Heidelberg J.F."/>
            <person name="Dodson R.J."/>
            <person name="Davidsen T.M."/>
            <person name="DeBoy R.T."/>
            <person name="Fouts D.E."/>
            <person name="Haft D.H."/>
            <person name="Selengut J."/>
            <person name="Ren Q."/>
            <person name="Brinkac L.M."/>
            <person name="Madupu R."/>
            <person name="Kolonay J."/>
            <person name="Durkin S.A."/>
            <person name="Daugherty S.C."/>
            <person name="Shetty J."/>
            <person name="Shvartsbeyn A."/>
            <person name="Gebregeorgis E."/>
            <person name="Geer K."/>
            <person name="Tsegaye G."/>
            <person name="Malek J."/>
            <person name="Ayodeji B."/>
            <person name="Shatsman S."/>
            <person name="McLeod M.P."/>
            <person name="Smajs D."/>
            <person name="Howell J.K."/>
            <person name="Pal S."/>
            <person name="Amin A."/>
            <person name="Vashisth P."/>
            <person name="McNeill T.Z."/>
            <person name="Xiang Q."/>
            <person name="Sodergren E."/>
            <person name="Baca E."/>
            <person name="Weinstock G.M."/>
            <person name="Norris S.J."/>
            <person name="Fraser C.M."/>
            <person name="Paulsen I.T."/>
        </authorList>
    </citation>
    <scope>NUCLEOTIDE SEQUENCE [LARGE SCALE GENOMIC DNA]</scope>
    <source>
        <strain evidence="2">ATCC 35405 / DSM 14222 / CIP 103919 / JCM 8153 / KCTC 15104</strain>
    </source>
</reference>
<organism evidence="1 2">
    <name type="scientific">Treponema denticola (strain ATCC 35405 / DSM 14222 / CIP 103919 / JCM 8153 / KCTC 15104)</name>
    <dbReference type="NCBI Taxonomy" id="243275"/>
    <lineage>
        <taxon>Bacteria</taxon>
        <taxon>Pseudomonadati</taxon>
        <taxon>Spirochaetota</taxon>
        <taxon>Spirochaetia</taxon>
        <taxon>Spirochaetales</taxon>
        <taxon>Treponemataceae</taxon>
        <taxon>Treponema</taxon>
    </lineage>
</organism>
<evidence type="ECO:0000313" key="1">
    <source>
        <dbReference type="EMBL" id="AAS12181.1"/>
    </source>
</evidence>
<accession>Q73M45</accession>
<proteinExistence type="predicted"/>
<gene>
    <name evidence="1" type="ordered locus">TDE_1665</name>
</gene>
<name>Q73M45_TREDE</name>
<evidence type="ECO:0000313" key="2">
    <source>
        <dbReference type="Proteomes" id="UP000008212"/>
    </source>
</evidence>
<dbReference type="KEGG" id="tde:TDE_1665"/>
<protein>
    <submittedName>
        <fullName evidence="1">Uncharacterized protein</fullName>
    </submittedName>
</protein>
<sequence length="73" mass="8685">MRIKIQKHIFFNFILYLFTKQKSRSRDIPFTSAFLYYRLYRKPINRYIGSRFIGDASIFLLGICGGCGREKIP</sequence>
<dbReference type="AlphaFoldDB" id="Q73M45"/>
<keyword evidence="2" id="KW-1185">Reference proteome</keyword>
<dbReference type="Proteomes" id="UP000008212">
    <property type="component" value="Chromosome"/>
</dbReference>
<dbReference type="PaxDb" id="243275-TDE_1665"/>